<keyword evidence="4" id="KW-1185">Reference proteome</keyword>
<reference evidence="3" key="1">
    <citation type="submission" date="2019-06" db="EMBL/GenBank/DDBJ databases">
        <authorList>
            <consortium name="Wellcome Sanger Institute Data Sharing"/>
        </authorList>
    </citation>
    <scope>NUCLEOTIDE SEQUENCE [LARGE SCALE GENOMIC DNA]</scope>
</reference>
<accession>A0A672G5N5</accession>
<dbReference type="InterPro" id="IPR012674">
    <property type="entry name" value="Calycin"/>
</dbReference>
<dbReference type="Proteomes" id="UP000472267">
    <property type="component" value="Chromosome 22"/>
</dbReference>
<reference evidence="3" key="3">
    <citation type="submission" date="2025-09" db="UniProtKB">
        <authorList>
            <consortium name="Ensembl"/>
        </authorList>
    </citation>
    <scope>IDENTIFICATION</scope>
</reference>
<feature type="chain" id="PRO_5025425898" description="Apolipoprotein M" evidence="2">
    <location>
        <begin position="22"/>
        <end position="226"/>
    </location>
</feature>
<evidence type="ECO:0000313" key="3">
    <source>
        <dbReference type="Ensembl" id="ENSSFAP00005006399.1"/>
    </source>
</evidence>
<protein>
    <recommendedName>
        <fullName evidence="5">Apolipoprotein M</fullName>
    </recommendedName>
</protein>
<dbReference type="Gene3D" id="2.40.128.20">
    <property type="match status" value="1"/>
</dbReference>
<evidence type="ECO:0000256" key="2">
    <source>
        <dbReference type="SAM" id="SignalP"/>
    </source>
</evidence>
<evidence type="ECO:0008006" key="5">
    <source>
        <dbReference type="Google" id="ProtNLM"/>
    </source>
</evidence>
<dbReference type="AlphaFoldDB" id="A0A672G5N5"/>
<organism evidence="3 4">
    <name type="scientific">Salarias fasciatus</name>
    <name type="common">Jewelled blenny</name>
    <name type="synonym">Blennius fasciatus</name>
    <dbReference type="NCBI Taxonomy" id="181472"/>
    <lineage>
        <taxon>Eukaryota</taxon>
        <taxon>Metazoa</taxon>
        <taxon>Chordata</taxon>
        <taxon>Craniata</taxon>
        <taxon>Vertebrata</taxon>
        <taxon>Euteleostomi</taxon>
        <taxon>Actinopterygii</taxon>
        <taxon>Neopterygii</taxon>
        <taxon>Teleostei</taxon>
        <taxon>Neoteleostei</taxon>
        <taxon>Acanthomorphata</taxon>
        <taxon>Ovalentaria</taxon>
        <taxon>Blenniimorphae</taxon>
        <taxon>Blenniiformes</taxon>
        <taxon>Blennioidei</taxon>
        <taxon>Blenniidae</taxon>
        <taxon>Salariinae</taxon>
        <taxon>Salarias</taxon>
    </lineage>
</organism>
<proteinExistence type="predicted"/>
<evidence type="ECO:0000313" key="4">
    <source>
        <dbReference type="Proteomes" id="UP000472267"/>
    </source>
</evidence>
<sequence>MTANMRRVVLLLLLGVGVSTAVPDQCEAANKRQPTAELDKIYGDWVLVWAVGDTNKTREILSGTNTSYAQIQLLGDNQTVQFHERNLNNVSSCISFDIRLTVNSTAEQLTLHTTNINMDLNGVPRPYNETYQILFYLTCKDCLLAVINTAEHGRFLMNYRKEGHHQNNTPPAERQAAEQLMKKQAECLSFPTEKPYVYDGQTGETVKPEESWEEAAGNKDNLTLDP</sequence>
<reference evidence="3" key="2">
    <citation type="submission" date="2025-08" db="UniProtKB">
        <authorList>
            <consortium name="Ensembl"/>
        </authorList>
    </citation>
    <scope>IDENTIFICATION</scope>
</reference>
<feature type="signal peptide" evidence="2">
    <location>
        <begin position="1"/>
        <end position="21"/>
    </location>
</feature>
<evidence type="ECO:0000256" key="1">
    <source>
        <dbReference type="SAM" id="MobiDB-lite"/>
    </source>
</evidence>
<keyword evidence="2" id="KW-0732">Signal</keyword>
<dbReference type="Ensembl" id="ENSSFAT00005006724.1">
    <property type="protein sequence ID" value="ENSSFAP00005006399.1"/>
    <property type="gene ID" value="ENSSFAG00005003874.1"/>
</dbReference>
<dbReference type="OMA" id="HEIYGEW"/>
<feature type="region of interest" description="Disordered" evidence="1">
    <location>
        <begin position="198"/>
        <end position="226"/>
    </location>
</feature>
<name>A0A672G5N5_SALFA</name>